<evidence type="ECO:0000313" key="3">
    <source>
        <dbReference type="EMBL" id="OEJ30007.1"/>
    </source>
</evidence>
<comment type="caution">
    <text evidence="3">The sequence shown here is derived from an EMBL/GenBank/DDBJ whole genome shotgun (WGS) entry which is preliminary data.</text>
</comment>
<feature type="transmembrane region" description="Helical" evidence="2">
    <location>
        <begin position="21"/>
        <end position="39"/>
    </location>
</feature>
<reference evidence="3 4" key="1">
    <citation type="submission" date="2016-08" db="EMBL/GenBank/DDBJ databases">
        <title>The complete genome of Streptomyces subrutilus 10-1-1.</title>
        <authorList>
            <person name="Chen X."/>
        </authorList>
    </citation>
    <scope>NUCLEOTIDE SEQUENCE [LARGE SCALE GENOMIC DNA]</scope>
    <source>
        <strain evidence="3 4">10-1-1</strain>
    </source>
</reference>
<sequence>MTTGETSVTTPRQHHTRTTHHRLLAAATITAAIAALILGCTTDVKDEKNTLPASASPSPSVVAPTPSADPLEADRAEVRAAYDRYWGVLTDAYAKSDSTGTALKDVASGSAYAQNEKDLASLRRVGQVITGKVQHSNTAVDFKDGQKLKTAVITDCVDITQWKSVEQKTGNEVALPPERLLRYITTLTAEKWPNGWVVIEEKIQDQAC</sequence>
<keyword evidence="2" id="KW-1133">Transmembrane helix</keyword>
<evidence type="ECO:0000313" key="4">
    <source>
        <dbReference type="Proteomes" id="UP000095705"/>
    </source>
</evidence>
<protein>
    <recommendedName>
        <fullName evidence="5">Secreted protein/lipoprotein</fullName>
    </recommendedName>
</protein>
<gene>
    <name evidence="3" type="ORF">BGK67_00120</name>
</gene>
<dbReference type="EMBL" id="MEHK01000001">
    <property type="protein sequence ID" value="OEJ30007.1"/>
    <property type="molecule type" value="Genomic_DNA"/>
</dbReference>
<evidence type="ECO:0008006" key="5">
    <source>
        <dbReference type="Google" id="ProtNLM"/>
    </source>
</evidence>
<name>A0A1E5PKD5_9ACTN</name>
<organism evidence="3 4">
    <name type="scientific">Streptomyces subrutilus</name>
    <dbReference type="NCBI Taxonomy" id="36818"/>
    <lineage>
        <taxon>Bacteria</taxon>
        <taxon>Bacillati</taxon>
        <taxon>Actinomycetota</taxon>
        <taxon>Actinomycetes</taxon>
        <taxon>Kitasatosporales</taxon>
        <taxon>Streptomycetaceae</taxon>
        <taxon>Streptomyces</taxon>
    </lineage>
</organism>
<feature type="region of interest" description="Disordered" evidence="1">
    <location>
        <begin position="49"/>
        <end position="72"/>
    </location>
</feature>
<evidence type="ECO:0000256" key="1">
    <source>
        <dbReference type="SAM" id="MobiDB-lite"/>
    </source>
</evidence>
<evidence type="ECO:0000256" key="2">
    <source>
        <dbReference type="SAM" id="Phobius"/>
    </source>
</evidence>
<dbReference type="Proteomes" id="UP000095705">
    <property type="component" value="Unassembled WGS sequence"/>
</dbReference>
<feature type="compositionally biased region" description="Low complexity" evidence="1">
    <location>
        <begin position="52"/>
        <end position="68"/>
    </location>
</feature>
<proteinExistence type="predicted"/>
<dbReference type="AlphaFoldDB" id="A0A1E5PKD5"/>
<dbReference type="STRING" id="36818.BGK67_00120"/>
<keyword evidence="4" id="KW-1185">Reference proteome</keyword>
<keyword evidence="2" id="KW-0472">Membrane</keyword>
<accession>A0A1E5PKD5</accession>
<keyword evidence="2" id="KW-0812">Transmembrane</keyword>